<keyword evidence="3 5" id="KW-0687">Ribonucleoprotein</keyword>
<proteinExistence type="inferred from homology"/>
<dbReference type="STRING" id="1802301.A2664_01645"/>
<dbReference type="GO" id="GO:0006412">
    <property type="term" value="P:translation"/>
    <property type="evidence" value="ECO:0007669"/>
    <property type="project" value="UniProtKB-UniRule"/>
</dbReference>
<dbReference type="HAMAP" id="MF_00374">
    <property type="entry name" value="Ribosomal_uL29"/>
    <property type="match status" value="1"/>
</dbReference>
<dbReference type="InterPro" id="IPR036049">
    <property type="entry name" value="Ribosomal_uL29_sf"/>
</dbReference>
<dbReference type="Gene3D" id="1.10.287.310">
    <property type="match status" value="1"/>
</dbReference>
<sequence>MTDASTLKQKNEKELGQLLEEKRQQLWNFRFGASGGKTRNVKEGRTLRREIARILTILADMRRSEKQK</sequence>
<gene>
    <name evidence="5" type="primary">rpmC</name>
    <name evidence="6" type="ORF">A2664_01645</name>
</gene>
<dbReference type="GO" id="GO:1990904">
    <property type="term" value="C:ribonucleoprotein complex"/>
    <property type="evidence" value="ECO:0007669"/>
    <property type="project" value="UniProtKB-KW"/>
</dbReference>
<organism evidence="6 7">
    <name type="scientific">Candidatus Taylorbacteria bacterium RIFCSPHIGHO2_01_FULL_46_22b</name>
    <dbReference type="NCBI Taxonomy" id="1802301"/>
    <lineage>
        <taxon>Bacteria</taxon>
        <taxon>Candidatus Tayloriibacteriota</taxon>
    </lineage>
</organism>
<dbReference type="EMBL" id="MHRF01000007">
    <property type="protein sequence ID" value="OHA18154.1"/>
    <property type="molecule type" value="Genomic_DNA"/>
</dbReference>
<reference evidence="6 7" key="1">
    <citation type="journal article" date="2016" name="Nat. Commun.">
        <title>Thousands of microbial genomes shed light on interconnected biogeochemical processes in an aquifer system.</title>
        <authorList>
            <person name="Anantharaman K."/>
            <person name="Brown C.T."/>
            <person name="Hug L.A."/>
            <person name="Sharon I."/>
            <person name="Castelle C.J."/>
            <person name="Probst A.J."/>
            <person name="Thomas B.C."/>
            <person name="Singh A."/>
            <person name="Wilkins M.J."/>
            <person name="Karaoz U."/>
            <person name="Brodie E.L."/>
            <person name="Williams K.H."/>
            <person name="Hubbard S.S."/>
            <person name="Banfield J.F."/>
        </authorList>
    </citation>
    <scope>NUCLEOTIDE SEQUENCE [LARGE SCALE GENOMIC DNA]</scope>
</reference>
<accession>A0A1G2M315</accession>
<evidence type="ECO:0000313" key="7">
    <source>
        <dbReference type="Proteomes" id="UP000178873"/>
    </source>
</evidence>
<keyword evidence="2 5" id="KW-0689">Ribosomal protein</keyword>
<dbReference type="InterPro" id="IPR001854">
    <property type="entry name" value="Ribosomal_uL29"/>
</dbReference>
<evidence type="ECO:0000256" key="3">
    <source>
        <dbReference type="ARBA" id="ARBA00023274"/>
    </source>
</evidence>
<dbReference type="Proteomes" id="UP000178873">
    <property type="component" value="Unassembled WGS sequence"/>
</dbReference>
<evidence type="ECO:0000256" key="1">
    <source>
        <dbReference type="ARBA" id="ARBA00009254"/>
    </source>
</evidence>
<evidence type="ECO:0000256" key="5">
    <source>
        <dbReference type="HAMAP-Rule" id="MF_00374"/>
    </source>
</evidence>
<protein>
    <recommendedName>
        <fullName evidence="4 5">Large ribosomal subunit protein uL29</fullName>
    </recommendedName>
</protein>
<dbReference type="NCBIfam" id="TIGR00012">
    <property type="entry name" value="L29"/>
    <property type="match status" value="1"/>
</dbReference>
<dbReference type="Pfam" id="PF00831">
    <property type="entry name" value="Ribosomal_L29"/>
    <property type="match status" value="1"/>
</dbReference>
<dbReference type="GO" id="GO:0003735">
    <property type="term" value="F:structural constituent of ribosome"/>
    <property type="evidence" value="ECO:0007669"/>
    <property type="project" value="InterPro"/>
</dbReference>
<dbReference type="AlphaFoldDB" id="A0A1G2M315"/>
<name>A0A1G2M315_9BACT</name>
<evidence type="ECO:0000313" key="6">
    <source>
        <dbReference type="EMBL" id="OHA18154.1"/>
    </source>
</evidence>
<evidence type="ECO:0000256" key="2">
    <source>
        <dbReference type="ARBA" id="ARBA00022980"/>
    </source>
</evidence>
<dbReference type="SUPFAM" id="SSF46561">
    <property type="entry name" value="Ribosomal protein L29 (L29p)"/>
    <property type="match status" value="1"/>
</dbReference>
<dbReference type="GO" id="GO:0005840">
    <property type="term" value="C:ribosome"/>
    <property type="evidence" value="ECO:0007669"/>
    <property type="project" value="UniProtKB-KW"/>
</dbReference>
<comment type="caution">
    <text evidence="6">The sequence shown here is derived from an EMBL/GenBank/DDBJ whole genome shotgun (WGS) entry which is preliminary data.</text>
</comment>
<evidence type="ECO:0000256" key="4">
    <source>
        <dbReference type="ARBA" id="ARBA00035204"/>
    </source>
</evidence>
<comment type="similarity">
    <text evidence="1 5">Belongs to the universal ribosomal protein uL29 family.</text>
</comment>